<dbReference type="AlphaFoldDB" id="A0A7E4VVA6"/>
<dbReference type="Proteomes" id="UP000492821">
    <property type="component" value="Unassembled WGS sequence"/>
</dbReference>
<dbReference type="InterPro" id="IPR029069">
    <property type="entry name" value="HotDog_dom_sf"/>
</dbReference>
<dbReference type="InterPro" id="IPR039298">
    <property type="entry name" value="ACOT13"/>
</dbReference>
<protein>
    <submittedName>
        <fullName evidence="3">4HBT domain-containing protein</fullName>
    </submittedName>
</protein>
<accession>A0A7E4VVA6</accession>
<evidence type="ECO:0000313" key="2">
    <source>
        <dbReference type="Proteomes" id="UP000492821"/>
    </source>
</evidence>
<keyword evidence="1" id="KW-0378">Hydrolase</keyword>
<sequence>MTSKPALEFLKDFKSYWAEIPQPGIYYTLYFTKVISAAPGNVIFEFKVPMDATDESGEFLSTGNLICVVDLCCITNCDSLKLDWVLKNLQQVGVTVSLNLSFTGRQARIGDTLVIHTKLLDVADRVIVSRFIVYDRVTGDLHAHGTQTAALLAPKL</sequence>
<reference evidence="2" key="1">
    <citation type="journal article" date="2013" name="Genetics">
        <title>The draft genome and transcriptome of Panagrellus redivivus are shaped by the harsh demands of a free-living lifestyle.</title>
        <authorList>
            <person name="Srinivasan J."/>
            <person name="Dillman A.R."/>
            <person name="Macchietto M.G."/>
            <person name="Heikkinen L."/>
            <person name="Lakso M."/>
            <person name="Fracchia K.M."/>
            <person name="Antoshechkin I."/>
            <person name="Mortazavi A."/>
            <person name="Wong G."/>
            <person name="Sternberg P.W."/>
        </authorList>
    </citation>
    <scope>NUCLEOTIDE SEQUENCE [LARGE SCALE GENOMIC DNA]</scope>
    <source>
        <strain evidence="2">MT8872</strain>
    </source>
</reference>
<dbReference type="PANTHER" id="PTHR21660">
    <property type="entry name" value="THIOESTERASE SUPERFAMILY MEMBER-RELATED"/>
    <property type="match status" value="1"/>
</dbReference>
<evidence type="ECO:0000313" key="3">
    <source>
        <dbReference type="WBParaSite" id="Pan_g3886.t1"/>
    </source>
</evidence>
<keyword evidence="2" id="KW-1185">Reference proteome</keyword>
<dbReference type="CDD" id="cd03440">
    <property type="entry name" value="hot_dog"/>
    <property type="match status" value="1"/>
</dbReference>
<dbReference type="SUPFAM" id="SSF54637">
    <property type="entry name" value="Thioesterase/thiol ester dehydrase-isomerase"/>
    <property type="match status" value="1"/>
</dbReference>
<organism evidence="2 3">
    <name type="scientific">Panagrellus redivivus</name>
    <name type="common">Microworm</name>
    <dbReference type="NCBI Taxonomy" id="6233"/>
    <lineage>
        <taxon>Eukaryota</taxon>
        <taxon>Metazoa</taxon>
        <taxon>Ecdysozoa</taxon>
        <taxon>Nematoda</taxon>
        <taxon>Chromadorea</taxon>
        <taxon>Rhabditida</taxon>
        <taxon>Tylenchina</taxon>
        <taxon>Panagrolaimomorpha</taxon>
        <taxon>Panagrolaimoidea</taxon>
        <taxon>Panagrolaimidae</taxon>
        <taxon>Panagrellus</taxon>
    </lineage>
</organism>
<dbReference type="Gene3D" id="3.10.129.10">
    <property type="entry name" value="Hotdog Thioesterase"/>
    <property type="match status" value="1"/>
</dbReference>
<dbReference type="WBParaSite" id="Pan_g3886.t1">
    <property type="protein sequence ID" value="Pan_g3886.t1"/>
    <property type="gene ID" value="Pan_g3886"/>
</dbReference>
<evidence type="ECO:0000256" key="1">
    <source>
        <dbReference type="ARBA" id="ARBA00022801"/>
    </source>
</evidence>
<dbReference type="PANTHER" id="PTHR21660:SF1">
    <property type="entry name" value="ACYL-COENZYME A THIOESTERASE 13"/>
    <property type="match status" value="1"/>
</dbReference>
<proteinExistence type="predicted"/>
<reference evidence="3" key="2">
    <citation type="submission" date="2020-10" db="UniProtKB">
        <authorList>
            <consortium name="WormBaseParasite"/>
        </authorList>
    </citation>
    <scope>IDENTIFICATION</scope>
</reference>
<name>A0A7E4VVA6_PANRE</name>
<dbReference type="GO" id="GO:0047617">
    <property type="term" value="F:fatty acyl-CoA hydrolase activity"/>
    <property type="evidence" value="ECO:0007669"/>
    <property type="project" value="InterPro"/>
</dbReference>